<comment type="caution">
    <text evidence="5">The sequence shown here is derived from an EMBL/GenBank/DDBJ whole genome shotgun (WGS) entry which is preliminary data.</text>
</comment>
<evidence type="ECO:0000313" key="6">
    <source>
        <dbReference type="Proteomes" id="UP000460318"/>
    </source>
</evidence>
<keyword evidence="6" id="KW-1185">Reference proteome</keyword>
<reference evidence="5 6" key="1">
    <citation type="submission" date="2019-12" db="EMBL/GenBank/DDBJ databases">
        <title>Paenibacillus sp. nov., an endophytic bacterium isolated from the stem of Dendrobium.</title>
        <authorList>
            <person name="Zhao R."/>
        </authorList>
    </citation>
    <scope>NUCLEOTIDE SEQUENCE [LARGE SCALE GENOMIC DNA]</scope>
    <source>
        <strain evidence="5 6">HJL G12</strain>
    </source>
</reference>
<evidence type="ECO:0000256" key="3">
    <source>
        <dbReference type="ARBA" id="ARBA00022840"/>
    </source>
</evidence>
<keyword evidence="2" id="KW-0547">Nucleotide-binding</keyword>
<dbReference type="PANTHER" id="PTHR42939:SF1">
    <property type="entry name" value="ABC TRANSPORTER ATP-BINDING PROTEIN ALBC-RELATED"/>
    <property type="match status" value="1"/>
</dbReference>
<dbReference type="EMBL" id="WUBI01000003">
    <property type="protein sequence ID" value="MWV45759.1"/>
    <property type="molecule type" value="Genomic_DNA"/>
</dbReference>
<dbReference type="SUPFAM" id="SSF52540">
    <property type="entry name" value="P-loop containing nucleoside triphosphate hydrolases"/>
    <property type="match status" value="1"/>
</dbReference>
<dbReference type="PANTHER" id="PTHR42939">
    <property type="entry name" value="ABC TRANSPORTER ATP-BINDING PROTEIN ALBC-RELATED"/>
    <property type="match status" value="1"/>
</dbReference>
<dbReference type="CDD" id="cd03230">
    <property type="entry name" value="ABC_DR_subfamily_A"/>
    <property type="match status" value="1"/>
</dbReference>
<dbReference type="PROSITE" id="PS50893">
    <property type="entry name" value="ABC_TRANSPORTER_2"/>
    <property type="match status" value="1"/>
</dbReference>
<dbReference type="AlphaFoldDB" id="A0A7X3IKS4"/>
<gene>
    <name evidence="5" type="ORF">GRF59_19265</name>
</gene>
<organism evidence="5 6">
    <name type="scientific">Paenibacillus dendrobii</name>
    <dbReference type="NCBI Taxonomy" id="2691084"/>
    <lineage>
        <taxon>Bacteria</taxon>
        <taxon>Bacillati</taxon>
        <taxon>Bacillota</taxon>
        <taxon>Bacilli</taxon>
        <taxon>Bacillales</taxon>
        <taxon>Paenibacillaceae</taxon>
        <taxon>Paenibacillus</taxon>
    </lineage>
</organism>
<evidence type="ECO:0000313" key="5">
    <source>
        <dbReference type="EMBL" id="MWV45759.1"/>
    </source>
</evidence>
<dbReference type="RefSeq" id="WP_160499353.1">
    <property type="nucleotide sequence ID" value="NZ_WUBI01000003.1"/>
</dbReference>
<keyword evidence="1" id="KW-0813">Transport</keyword>
<evidence type="ECO:0000256" key="2">
    <source>
        <dbReference type="ARBA" id="ARBA00022741"/>
    </source>
</evidence>
<dbReference type="InterPro" id="IPR003593">
    <property type="entry name" value="AAA+_ATPase"/>
</dbReference>
<name>A0A7X3IKS4_9BACL</name>
<dbReference type="GO" id="GO:0016887">
    <property type="term" value="F:ATP hydrolysis activity"/>
    <property type="evidence" value="ECO:0007669"/>
    <property type="project" value="InterPro"/>
</dbReference>
<dbReference type="SMART" id="SM00382">
    <property type="entry name" value="AAA"/>
    <property type="match status" value="1"/>
</dbReference>
<dbReference type="Proteomes" id="UP000460318">
    <property type="component" value="Unassembled WGS sequence"/>
</dbReference>
<sequence>MSTNIVECHQITKHYGKKKALDQFEIAIPSGRITGILGPNGCGKSTFFRMLTGLVRPDAGHIEVLGKAPSWQTNQDIAYLPDRARWYPNHTARAALEWGNSFLPGFSMERAIQLTDYMDIDLDAKVGGMSRGQEARIMLILCLARDVQMIVLDEPFTGIDVISRETIVASLIDYLEESEQSVLISTHDIQEVEGLFDYTVMMKEGRAIWTGSTENLRAEYGSLRDVFRKMYMKEWNK</sequence>
<dbReference type="InterPro" id="IPR003439">
    <property type="entry name" value="ABC_transporter-like_ATP-bd"/>
</dbReference>
<proteinExistence type="predicted"/>
<dbReference type="GO" id="GO:0005524">
    <property type="term" value="F:ATP binding"/>
    <property type="evidence" value="ECO:0007669"/>
    <property type="project" value="UniProtKB-KW"/>
</dbReference>
<evidence type="ECO:0000259" key="4">
    <source>
        <dbReference type="PROSITE" id="PS50893"/>
    </source>
</evidence>
<dbReference type="InterPro" id="IPR027417">
    <property type="entry name" value="P-loop_NTPase"/>
</dbReference>
<dbReference type="Pfam" id="PF00005">
    <property type="entry name" value="ABC_tran"/>
    <property type="match status" value="1"/>
</dbReference>
<feature type="domain" description="ABC transporter" evidence="4">
    <location>
        <begin position="6"/>
        <end position="229"/>
    </location>
</feature>
<keyword evidence="3 5" id="KW-0067">ATP-binding</keyword>
<evidence type="ECO:0000256" key="1">
    <source>
        <dbReference type="ARBA" id="ARBA00022448"/>
    </source>
</evidence>
<protein>
    <submittedName>
        <fullName evidence="5">ATP-binding cassette domain-containing protein</fullName>
    </submittedName>
</protein>
<dbReference type="InterPro" id="IPR051782">
    <property type="entry name" value="ABC_Transporter_VariousFunc"/>
</dbReference>
<dbReference type="Gene3D" id="3.40.50.300">
    <property type="entry name" value="P-loop containing nucleotide triphosphate hydrolases"/>
    <property type="match status" value="1"/>
</dbReference>
<accession>A0A7X3IKS4</accession>